<organism evidence="2 3">
    <name type="scientific">Porphyra umbilicalis</name>
    <name type="common">Purple laver</name>
    <name type="synonym">Red alga</name>
    <dbReference type="NCBI Taxonomy" id="2786"/>
    <lineage>
        <taxon>Eukaryota</taxon>
        <taxon>Rhodophyta</taxon>
        <taxon>Bangiophyceae</taxon>
        <taxon>Bangiales</taxon>
        <taxon>Bangiaceae</taxon>
        <taxon>Porphyra</taxon>
    </lineage>
</organism>
<evidence type="ECO:0000313" key="2">
    <source>
        <dbReference type="EMBL" id="OSX78669.1"/>
    </source>
</evidence>
<dbReference type="Proteomes" id="UP000218209">
    <property type="component" value="Unassembled WGS sequence"/>
</dbReference>
<protein>
    <submittedName>
        <fullName evidence="2">Uncharacterized protein</fullName>
    </submittedName>
</protein>
<evidence type="ECO:0000313" key="3">
    <source>
        <dbReference type="Proteomes" id="UP000218209"/>
    </source>
</evidence>
<proteinExistence type="predicted"/>
<feature type="compositionally biased region" description="Basic and acidic residues" evidence="1">
    <location>
        <begin position="153"/>
        <end position="167"/>
    </location>
</feature>
<name>A0A1X6PCM4_PORUM</name>
<sequence>MTATARPHRRRLRHWHTPLRRGPTGARPTGVPAASTPPRAPTRAARLLEHPPGVARAAVVARPQTARRAPAERCLRWPHRPPHRPHPLRQTVGAAARRSAAPWAAAAAPACPTRTTRAVAGHCTWGRSSEASTKAVPRPPHRGGAPVPAPPRHNRDGRDCEKGEPAGRDAAPSPRRQCPQPPNECARRRGPRGYSVLPAQRQQSSVREWCVCVMVPQAPGLPVPDRPRPINGA</sequence>
<keyword evidence="3" id="KW-1185">Reference proteome</keyword>
<accession>A0A1X6PCM4</accession>
<dbReference type="AlphaFoldDB" id="A0A1X6PCM4"/>
<feature type="region of interest" description="Disordered" evidence="1">
    <location>
        <begin position="1"/>
        <end position="40"/>
    </location>
</feature>
<dbReference type="EMBL" id="KV918807">
    <property type="protein sequence ID" value="OSX78669.1"/>
    <property type="molecule type" value="Genomic_DNA"/>
</dbReference>
<reference evidence="2 3" key="1">
    <citation type="submission" date="2017-03" db="EMBL/GenBank/DDBJ databases">
        <title>WGS assembly of Porphyra umbilicalis.</title>
        <authorList>
            <person name="Brawley S.H."/>
            <person name="Blouin N.A."/>
            <person name="Ficko-Blean E."/>
            <person name="Wheeler G.L."/>
            <person name="Lohr M."/>
            <person name="Goodson H.V."/>
            <person name="Jenkins J.W."/>
            <person name="Blaby-Haas C.E."/>
            <person name="Helliwell K.E."/>
            <person name="Chan C."/>
            <person name="Marriage T."/>
            <person name="Bhattacharya D."/>
            <person name="Klein A.S."/>
            <person name="Badis Y."/>
            <person name="Brodie J."/>
            <person name="Cao Y."/>
            <person name="Collen J."/>
            <person name="Dittami S.M."/>
            <person name="Gachon C.M."/>
            <person name="Green B.R."/>
            <person name="Karpowicz S."/>
            <person name="Kim J.W."/>
            <person name="Kudahl U."/>
            <person name="Lin S."/>
            <person name="Michel G."/>
            <person name="Mittag M."/>
            <person name="Olson B.J."/>
            <person name="Pangilinan J."/>
            <person name="Peng Y."/>
            <person name="Qiu H."/>
            <person name="Shu S."/>
            <person name="Singer J.T."/>
            <person name="Smith A.G."/>
            <person name="Sprecher B.N."/>
            <person name="Wagner V."/>
            <person name="Wang W."/>
            <person name="Wang Z.-Y."/>
            <person name="Yan J."/>
            <person name="Yarish C."/>
            <person name="Zoeuner-Riek S."/>
            <person name="Zhuang Y."/>
            <person name="Zou Y."/>
            <person name="Lindquist E.A."/>
            <person name="Grimwood J."/>
            <person name="Barry K."/>
            <person name="Rokhsar D.S."/>
            <person name="Schmutz J."/>
            <person name="Stiller J.W."/>
            <person name="Grossman A.R."/>
            <person name="Prochnik S.E."/>
        </authorList>
    </citation>
    <scope>NUCLEOTIDE SEQUENCE [LARGE SCALE GENOMIC DNA]</scope>
    <source>
        <strain evidence="2">4086291</strain>
    </source>
</reference>
<gene>
    <name evidence="2" type="ORF">BU14_0103s0013</name>
</gene>
<feature type="region of interest" description="Disordered" evidence="1">
    <location>
        <begin position="127"/>
        <end position="200"/>
    </location>
</feature>
<feature type="compositionally biased region" description="Basic residues" evidence="1">
    <location>
        <begin position="1"/>
        <end position="19"/>
    </location>
</feature>
<evidence type="ECO:0000256" key="1">
    <source>
        <dbReference type="SAM" id="MobiDB-lite"/>
    </source>
</evidence>